<evidence type="ECO:0000256" key="4">
    <source>
        <dbReference type="ARBA" id="ARBA00022692"/>
    </source>
</evidence>
<evidence type="ECO:0000256" key="3">
    <source>
        <dbReference type="ARBA" id="ARBA00022475"/>
    </source>
</evidence>
<evidence type="ECO:0000256" key="8">
    <source>
        <dbReference type="ARBA" id="ARBA00023136"/>
    </source>
</evidence>
<dbReference type="SUPFAM" id="SSF52540">
    <property type="entry name" value="P-loop containing nucleoside triphosphate hydrolases"/>
    <property type="match status" value="1"/>
</dbReference>
<feature type="transmembrane region" description="Helical" evidence="9">
    <location>
        <begin position="148"/>
        <end position="166"/>
    </location>
</feature>
<dbReference type="GO" id="GO:0005524">
    <property type="term" value="F:ATP binding"/>
    <property type="evidence" value="ECO:0007669"/>
    <property type="project" value="UniProtKB-KW"/>
</dbReference>
<dbReference type="EMBL" id="NOKA02000004">
    <property type="protein sequence ID" value="RDY32409.1"/>
    <property type="molecule type" value="Genomic_DNA"/>
</dbReference>
<protein>
    <submittedName>
        <fullName evidence="13">ABC transporter ATP-binding protein</fullName>
    </submittedName>
    <submittedName>
        <fullName evidence="12">ATP-binding cassette subfamily B protein</fullName>
    </submittedName>
</protein>
<keyword evidence="5" id="KW-0547">Nucleotide-binding</keyword>
<accession>A0A255IF53</accession>
<keyword evidence="7 9" id="KW-1133">Transmembrane helix</keyword>
<evidence type="ECO:0000313" key="13">
    <source>
        <dbReference type="EMBL" id="RDY32409.1"/>
    </source>
</evidence>
<keyword evidence="14" id="KW-1185">Reference proteome</keyword>
<evidence type="ECO:0000256" key="6">
    <source>
        <dbReference type="ARBA" id="ARBA00022840"/>
    </source>
</evidence>
<dbReference type="InterPro" id="IPR027417">
    <property type="entry name" value="P-loop_NTPase"/>
</dbReference>
<evidence type="ECO:0000256" key="7">
    <source>
        <dbReference type="ARBA" id="ARBA00022989"/>
    </source>
</evidence>
<reference evidence="13" key="3">
    <citation type="submission" date="2018-07" db="EMBL/GenBank/DDBJ databases">
        <authorList>
            <person name="Quirk P.G."/>
            <person name="Krulwich T.A."/>
        </authorList>
    </citation>
    <scope>NUCLEOTIDE SEQUENCE</scope>
    <source>
        <strain evidence="13">CCRI-19302</strain>
    </source>
</reference>
<dbReference type="OrthoDB" id="9762778at2"/>
<dbReference type="PROSITE" id="PS50929">
    <property type="entry name" value="ABC_TM1F"/>
    <property type="match status" value="1"/>
</dbReference>
<dbReference type="CDD" id="cd07346">
    <property type="entry name" value="ABC_6TM_exporters"/>
    <property type="match status" value="1"/>
</dbReference>
<dbReference type="PROSITE" id="PS00211">
    <property type="entry name" value="ABC_TRANSPORTER_1"/>
    <property type="match status" value="1"/>
</dbReference>
<keyword evidence="4 9" id="KW-0812">Transmembrane</keyword>
<sequence length="601" mass="67161">MSRKKLKKKEGIARLFELAGAKKRKLSLACALAVLSSGARITAFFTIYGVVKELLRSYGNPSQINFNRIIAYALITLAGVILYGVTSYLSSAIAHTSAYDLLYEIRMTMMNKMSRISSGYFTGTTQGAIKKIMSDDVEEIEGFVAHNLCDLSAAVATPLFTLVYLFALDWRLALVTLLPILISVILLGSCLKQKGKAELQKEMHDSMEKMTGTIVEYIHGMPVVKVFNRSLSAFKRYEDDLNSFVDVVDRTAKANAIPMASYYAFFGTQLLFLLPASILLMSKTTNYVYFLPVVLLFFLVGPGLKEPMESMMNMMIMSNRIVESVKRIDEVLDQPEIKSDGNQIPSSYDVAFEHVEFSYTESAQTIDDISFYAEQGSINGIVGPSGGGKSTLAQLLLRFYDIQKGCIKIGGIEIRQIPIDHLMNIISYVFQDSVIFHDTVENNIRMGNTEASFESIQEAAKNARIDDVIRRLPKGYQTVVGEKNTYLSGGEKQRLAIARVFLKDSPIVILDEATAYADAENEAKIQEAFAKLSKNKTVFIIAHRLRTIENAEHILVLEQGKLNGFGTHKQLLNSCVLYQNMVAANERRDAWTIRRKEQEAI</sequence>
<dbReference type="Gene3D" id="1.20.1560.10">
    <property type="entry name" value="ABC transporter type 1, transmembrane domain"/>
    <property type="match status" value="1"/>
</dbReference>
<comment type="subcellular location">
    <subcellularLocation>
        <location evidence="1">Cell membrane</location>
        <topology evidence="1">Multi-pass membrane protein</topology>
    </subcellularLocation>
</comment>
<dbReference type="InterPro" id="IPR011527">
    <property type="entry name" value="ABC1_TM_dom"/>
</dbReference>
<name>A0A255IF53_9FIRM</name>
<dbReference type="SUPFAM" id="SSF90123">
    <property type="entry name" value="ABC transporter transmembrane region"/>
    <property type="match status" value="1"/>
</dbReference>
<dbReference type="SMART" id="SM00382">
    <property type="entry name" value="AAA"/>
    <property type="match status" value="1"/>
</dbReference>
<dbReference type="PROSITE" id="PS50893">
    <property type="entry name" value="ABC_TRANSPORTER_2"/>
    <property type="match status" value="1"/>
</dbReference>
<proteinExistence type="predicted"/>
<evidence type="ECO:0000313" key="15">
    <source>
        <dbReference type="Proteomes" id="UP000247523"/>
    </source>
</evidence>
<dbReference type="PANTHER" id="PTHR43394:SF1">
    <property type="entry name" value="ATP-BINDING CASSETTE SUB-FAMILY B MEMBER 10, MITOCHONDRIAL"/>
    <property type="match status" value="1"/>
</dbReference>
<feature type="transmembrane region" description="Helical" evidence="9">
    <location>
        <begin position="287"/>
        <end position="304"/>
    </location>
</feature>
<gene>
    <name evidence="12" type="ORF">C8E03_10646</name>
    <name evidence="13" type="ORF">CG710_005370</name>
</gene>
<feature type="domain" description="ABC transporter" evidence="10">
    <location>
        <begin position="350"/>
        <end position="584"/>
    </location>
</feature>
<dbReference type="FunFam" id="3.40.50.300:FF:000221">
    <property type="entry name" value="Multidrug ABC transporter ATP-binding protein"/>
    <property type="match status" value="1"/>
</dbReference>
<dbReference type="Proteomes" id="UP000247523">
    <property type="component" value="Unassembled WGS sequence"/>
</dbReference>
<keyword evidence="2" id="KW-0813">Transport</keyword>
<evidence type="ECO:0000313" key="14">
    <source>
        <dbReference type="Proteomes" id="UP000216411"/>
    </source>
</evidence>
<comment type="caution">
    <text evidence="12">The sequence shown here is derived from an EMBL/GenBank/DDBJ whole genome shotgun (WGS) entry which is preliminary data.</text>
</comment>
<evidence type="ECO:0000256" key="5">
    <source>
        <dbReference type="ARBA" id="ARBA00022741"/>
    </source>
</evidence>
<keyword evidence="6 12" id="KW-0067">ATP-binding</keyword>
<dbReference type="RefSeq" id="WP_094377708.1">
    <property type="nucleotide sequence ID" value="NZ_NOKA02000004.1"/>
</dbReference>
<evidence type="ECO:0000259" key="10">
    <source>
        <dbReference type="PROSITE" id="PS50893"/>
    </source>
</evidence>
<dbReference type="Pfam" id="PF00005">
    <property type="entry name" value="ABC_tran"/>
    <property type="match status" value="1"/>
</dbReference>
<feature type="domain" description="ABC transmembrane type-1" evidence="11">
    <location>
        <begin position="28"/>
        <end position="320"/>
    </location>
</feature>
<dbReference type="InterPro" id="IPR003439">
    <property type="entry name" value="ABC_transporter-like_ATP-bd"/>
</dbReference>
<dbReference type="Proteomes" id="UP000216411">
    <property type="component" value="Unassembled WGS sequence"/>
</dbReference>
<dbReference type="InterPro" id="IPR036640">
    <property type="entry name" value="ABC1_TM_sf"/>
</dbReference>
<reference evidence="13 14" key="1">
    <citation type="journal article" date="2017" name="Genome Announc.">
        <title>Draft Genome Sequence of a Sporulating and Motile Strain of Lachnotalea glycerini Isolated from Water in Quebec City, Canada.</title>
        <authorList>
            <person name="Maheux A.F."/>
            <person name="Boudreau D.K."/>
            <person name="Berube E."/>
            <person name="Boissinot M."/>
            <person name="Raymond F."/>
            <person name="Brodeur S."/>
            <person name="Corbeil J."/>
            <person name="Isabel S."/>
            <person name="Omar R.F."/>
            <person name="Bergeron M.G."/>
        </authorList>
    </citation>
    <scope>NUCLEOTIDE SEQUENCE [LARGE SCALE GENOMIC DNA]</scope>
    <source>
        <strain evidence="13 14">CCRI-19302</strain>
    </source>
</reference>
<feature type="transmembrane region" description="Helical" evidence="9">
    <location>
        <begin position="69"/>
        <end position="89"/>
    </location>
</feature>
<dbReference type="GO" id="GO:0015421">
    <property type="term" value="F:ABC-type oligopeptide transporter activity"/>
    <property type="evidence" value="ECO:0007669"/>
    <property type="project" value="TreeGrafter"/>
</dbReference>
<evidence type="ECO:0000256" key="2">
    <source>
        <dbReference type="ARBA" id="ARBA00022448"/>
    </source>
</evidence>
<keyword evidence="8 9" id="KW-0472">Membrane</keyword>
<dbReference type="InterPro" id="IPR017871">
    <property type="entry name" value="ABC_transporter-like_CS"/>
</dbReference>
<feature type="transmembrane region" description="Helical" evidence="9">
    <location>
        <begin position="260"/>
        <end position="281"/>
    </location>
</feature>
<dbReference type="Pfam" id="PF00664">
    <property type="entry name" value="ABC_membrane"/>
    <property type="match status" value="1"/>
</dbReference>
<evidence type="ECO:0000256" key="9">
    <source>
        <dbReference type="SAM" id="Phobius"/>
    </source>
</evidence>
<dbReference type="GO" id="GO:0005886">
    <property type="term" value="C:plasma membrane"/>
    <property type="evidence" value="ECO:0007669"/>
    <property type="project" value="UniProtKB-SubCell"/>
</dbReference>
<dbReference type="GO" id="GO:0016887">
    <property type="term" value="F:ATP hydrolysis activity"/>
    <property type="evidence" value="ECO:0007669"/>
    <property type="project" value="InterPro"/>
</dbReference>
<dbReference type="PANTHER" id="PTHR43394">
    <property type="entry name" value="ATP-DEPENDENT PERMEASE MDL1, MITOCHONDRIAL"/>
    <property type="match status" value="1"/>
</dbReference>
<dbReference type="AlphaFoldDB" id="A0A255IF53"/>
<feature type="transmembrane region" description="Helical" evidence="9">
    <location>
        <begin position="26"/>
        <end position="49"/>
    </location>
</feature>
<dbReference type="InterPro" id="IPR003593">
    <property type="entry name" value="AAA+_ATPase"/>
</dbReference>
<dbReference type="Gene3D" id="3.40.50.300">
    <property type="entry name" value="P-loop containing nucleotide triphosphate hydrolases"/>
    <property type="match status" value="1"/>
</dbReference>
<organism evidence="12 15">
    <name type="scientific">Lachnotalea glycerini</name>
    <dbReference type="NCBI Taxonomy" id="1763509"/>
    <lineage>
        <taxon>Bacteria</taxon>
        <taxon>Bacillati</taxon>
        <taxon>Bacillota</taxon>
        <taxon>Clostridia</taxon>
        <taxon>Lachnospirales</taxon>
        <taxon>Lachnospiraceae</taxon>
        <taxon>Lachnotalea</taxon>
    </lineage>
</organism>
<evidence type="ECO:0000259" key="11">
    <source>
        <dbReference type="PROSITE" id="PS50929"/>
    </source>
</evidence>
<dbReference type="InterPro" id="IPR039421">
    <property type="entry name" value="Type_1_exporter"/>
</dbReference>
<reference evidence="12 15" key="2">
    <citation type="submission" date="2018-05" db="EMBL/GenBank/DDBJ databases">
        <title>Genomic Encyclopedia of Type Strains, Phase IV (KMG-IV): sequencing the most valuable type-strain genomes for metagenomic binning, comparative biology and taxonomic classification.</title>
        <authorList>
            <person name="Goeker M."/>
        </authorList>
    </citation>
    <scope>NUCLEOTIDE SEQUENCE [LARGE SCALE GENOMIC DNA]</scope>
    <source>
        <strain evidence="12 15">DSM 28816</strain>
    </source>
</reference>
<evidence type="ECO:0000313" key="12">
    <source>
        <dbReference type="EMBL" id="PXV89398.1"/>
    </source>
</evidence>
<dbReference type="EMBL" id="QICS01000006">
    <property type="protein sequence ID" value="PXV89398.1"/>
    <property type="molecule type" value="Genomic_DNA"/>
</dbReference>
<feature type="transmembrane region" description="Helical" evidence="9">
    <location>
        <begin position="172"/>
        <end position="191"/>
    </location>
</feature>
<evidence type="ECO:0000256" key="1">
    <source>
        <dbReference type="ARBA" id="ARBA00004651"/>
    </source>
</evidence>
<keyword evidence="3" id="KW-1003">Cell membrane</keyword>